<dbReference type="AlphaFoldDB" id="A0A183ER57"/>
<comment type="similarity">
    <text evidence="1">Belongs to the glutaredoxin family.</text>
</comment>
<dbReference type="SUPFAM" id="SSF52833">
    <property type="entry name" value="Thioredoxin-like"/>
    <property type="match status" value="2"/>
</dbReference>
<dbReference type="Pfam" id="PF05768">
    <property type="entry name" value="Glrx-like"/>
    <property type="match status" value="1"/>
</dbReference>
<keyword evidence="4" id="KW-1185">Reference proteome</keyword>
<name>A0A183ER57_9BILA</name>
<accession>A0A183ER57</accession>
<keyword evidence="2" id="KW-0732">Signal</keyword>
<dbReference type="Gene3D" id="3.40.30.10">
    <property type="entry name" value="Glutaredoxin"/>
    <property type="match status" value="2"/>
</dbReference>
<protein>
    <recommendedName>
        <fullName evidence="1">Glutaredoxin-like protein</fullName>
    </recommendedName>
</protein>
<dbReference type="PANTHER" id="PTHR33558:SF1">
    <property type="entry name" value="GLUTAREDOXIN-LIKE PROTEIN C5ORF63 HOMOLOG"/>
    <property type="match status" value="1"/>
</dbReference>
<evidence type="ECO:0000256" key="2">
    <source>
        <dbReference type="SAM" id="SignalP"/>
    </source>
</evidence>
<feature type="signal peptide" evidence="2">
    <location>
        <begin position="1"/>
        <end position="17"/>
    </location>
</feature>
<evidence type="ECO:0000313" key="4">
    <source>
        <dbReference type="Proteomes" id="UP000271098"/>
    </source>
</evidence>
<evidence type="ECO:0000313" key="5">
    <source>
        <dbReference type="WBParaSite" id="GPUH_0002347801-mRNA-1"/>
    </source>
</evidence>
<keyword evidence="1" id="KW-0813">Transport</keyword>
<sequence length="138" mass="16522">MLFSAPIIRSCWLGSASAPIRLLFLTTTHCPLCVHFKEQLDSYIRSRRAADRRPVLVETVDIQRNRQYYEEQLDSYIRSRRAADRRPVLVEIVDIQRNRQYYEEYKYDVPVVLFNDRLILKHRFRSADFEKALDALQQ</sequence>
<keyword evidence="1" id="KW-0249">Electron transport</keyword>
<gene>
    <name evidence="3" type="ORF">GPUH_LOCUS23448</name>
</gene>
<organism evidence="5">
    <name type="scientific">Gongylonema pulchrum</name>
    <dbReference type="NCBI Taxonomy" id="637853"/>
    <lineage>
        <taxon>Eukaryota</taxon>
        <taxon>Metazoa</taxon>
        <taxon>Ecdysozoa</taxon>
        <taxon>Nematoda</taxon>
        <taxon>Chromadorea</taxon>
        <taxon>Rhabditida</taxon>
        <taxon>Spirurina</taxon>
        <taxon>Spiruromorpha</taxon>
        <taxon>Spiruroidea</taxon>
        <taxon>Gongylonematidae</taxon>
        <taxon>Gongylonema</taxon>
    </lineage>
</organism>
<dbReference type="PANTHER" id="PTHR33558">
    <property type="entry name" value="GLUTAREDOXIN-LIKE PROTEIN C5ORF63 HOMOLOG"/>
    <property type="match status" value="1"/>
</dbReference>
<dbReference type="WBParaSite" id="GPUH_0002347801-mRNA-1">
    <property type="protein sequence ID" value="GPUH_0002347801-mRNA-1"/>
    <property type="gene ID" value="GPUH_0002347801"/>
</dbReference>
<evidence type="ECO:0000256" key="1">
    <source>
        <dbReference type="RuleBase" id="RU363082"/>
    </source>
</evidence>
<feature type="chain" id="PRO_5043139247" description="Glutaredoxin-like protein" evidence="2">
    <location>
        <begin position="18"/>
        <end position="138"/>
    </location>
</feature>
<dbReference type="OrthoDB" id="429967at2759"/>
<evidence type="ECO:0000313" key="3">
    <source>
        <dbReference type="EMBL" id="VDN41492.1"/>
    </source>
</evidence>
<dbReference type="InterPro" id="IPR052565">
    <property type="entry name" value="Glutaredoxin-like_YDR286C"/>
</dbReference>
<dbReference type="InterPro" id="IPR036249">
    <property type="entry name" value="Thioredoxin-like_sf"/>
</dbReference>
<dbReference type="InterPro" id="IPR008554">
    <property type="entry name" value="Glutaredoxin-like"/>
</dbReference>
<reference evidence="5" key="1">
    <citation type="submission" date="2016-06" db="UniProtKB">
        <authorList>
            <consortium name="WormBaseParasite"/>
        </authorList>
    </citation>
    <scope>IDENTIFICATION</scope>
</reference>
<reference evidence="3 4" key="2">
    <citation type="submission" date="2018-11" db="EMBL/GenBank/DDBJ databases">
        <authorList>
            <consortium name="Pathogen Informatics"/>
        </authorList>
    </citation>
    <scope>NUCLEOTIDE SEQUENCE [LARGE SCALE GENOMIC DNA]</scope>
</reference>
<dbReference type="EMBL" id="UYRT01097871">
    <property type="protein sequence ID" value="VDN41492.1"/>
    <property type="molecule type" value="Genomic_DNA"/>
</dbReference>
<dbReference type="Proteomes" id="UP000271098">
    <property type="component" value="Unassembled WGS sequence"/>
</dbReference>
<proteinExistence type="inferred from homology"/>